<reference evidence="3 4" key="1">
    <citation type="journal article" date="2021" name="bioRxiv">
        <title>Chromosome-scale and haplotype-resolved genome assembly of a tetraploid potato cultivar.</title>
        <authorList>
            <person name="Sun H."/>
            <person name="Jiao W.-B."/>
            <person name="Krause K."/>
            <person name="Campoy J.A."/>
            <person name="Goel M."/>
            <person name="Folz-Donahue K."/>
            <person name="Kukat C."/>
            <person name="Huettel B."/>
            <person name="Schneeberger K."/>
        </authorList>
    </citation>
    <scope>NUCLEOTIDE SEQUENCE [LARGE SCALE GENOMIC DNA]</scope>
    <source>
        <strain evidence="3">SolTubOtavaFocal</strain>
        <tissue evidence="3">Leaves</tissue>
    </source>
</reference>
<dbReference type="InterPro" id="IPR045358">
    <property type="entry name" value="Ty3_capsid"/>
</dbReference>
<dbReference type="Proteomes" id="UP000826656">
    <property type="component" value="Unassembled WGS sequence"/>
</dbReference>
<dbReference type="PROSITE" id="PS00141">
    <property type="entry name" value="ASP_PROTEASE"/>
    <property type="match status" value="1"/>
</dbReference>
<dbReference type="Pfam" id="PF08284">
    <property type="entry name" value="RVP_2"/>
    <property type="match status" value="1"/>
</dbReference>
<keyword evidence="4" id="KW-1185">Reference proteome</keyword>
<dbReference type="SUPFAM" id="SSF50630">
    <property type="entry name" value="Acid proteases"/>
    <property type="match status" value="1"/>
</dbReference>
<organism evidence="3 4">
    <name type="scientific">Solanum tuberosum</name>
    <name type="common">Potato</name>
    <dbReference type="NCBI Taxonomy" id="4113"/>
    <lineage>
        <taxon>Eukaryota</taxon>
        <taxon>Viridiplantae</taxon>
        <taxon>Streptophyta</taxon>
        <taxon>Embryophyta</taxon>
        <taxon>Tracheophyta</taxon>
        <taxon>Spermatophyta</taxon>
        <taxon>Magnoliopsida</taxon>
        <taxon>eudicotyledons</taxon>
        <taxon>Gunneridae</taxon>
        <taxon>Pentapetalae</taxon>
        <taxon>asterids</taxon>
        <taxon>lamiids</taxon>
        <taxon>Solanales</taxon>
        <taxon>Solanaceae</taxon>
        <taxon>Solanoideae</taxon>
        <taxon>Solaneae</taxon>
        <taxon>Solanum</taxon>
    </lineage>
</organism>
<dbReference type="CDD" id="cd01647">
    <property type="entry name" value="RT_LTR"/>
    <property type="match status" value="1"/>
</dbReference>
<feature type="compositionally biased region" description="Basic and acidic residues" evidence="1">
    <location>
        <begin position="36"/>
        <end position="60"/>
    </location>
</feature>
<feature type="compositionally biased region" description="Polar residues" evidence="1">
    <location>
        <begin position="66"/>
        <end position="78"/>
    </location>
</feature>
<sequence>MAKGTRASGDPINEPSTSELDQTVIELQNQFAASGENRRDKTPLETEEGPTEKVQAEERIHRNRGRSPNSGNSYHSNQSNFTRWSRMEFLRFNGEDLRSWLFKIEQFFSMENVIAEEKIGVAALQLEGEPIQWHLSFMRYRQYLHPATWNDYVMALVERFGTDFDDPMEEIKKVKQVGSVKDYQAIFEKNLTRVNLSQENAISCFLGGLKPELNIVVKITNPTTLSQVYKSARMQEVFLYAIKQPHSSLYSNYSGNSARRGVDQRVHNRPLLPTPGREGAPIHKGFQRRSSSPEEMNEKREKGLCFFCDEKYVMGHKCRNLKQLYILELEETDGEKYCEEEEQYEEVNQELEMQQGIEQMEIYIHALNGSLGYRTLRVTGYHSKQPLHILVDTGSSHNFIDPSLVEQLGCQVTQTTPQLVAAANGTMKVDKSCKISWLLQGAEFAAEFLLLPLGNCGMVLGVQWLLTLGDIKMNFSKLTMEFWYNGRKHLLRGAGKQITCVGAGKLGKLTEPVNKRPYRYPSVKKDIIEELVQQMLDQGIVQPSSSPFASPVVLVGKKDGSWRLCVDYSDLNMHTVKNKFPIPLVEDLLDELGGSVIFSKIDLRAGYHQ</sequence>
<dbReference type="Gene3D" id="3.30.70.270">
    <property type="match status" value="1"/>
</dbReference>
<dbReference type="InterPro" id="IPR021109">
    <property type="entry name" value="Peptidase_aspartic_dom_sf"/>
</dbReference>
<feature type="domain" description="Ty3 transposon capsid-like protein" evidence="2">
    <location>
        <begin position="97"/>
        <end position="233"/>
    </location>
</feature>
<dbReference type="Gene3D" id="3.10.10.10">
    <property type="entry name" value="HIV Type 1 Reverse Transcriptase, subunit A, domain 1"/>
    <property type="match status" value="1"/>
</dbReference>
<dbReference type="InterPro" id="IPR043128">
    <property type="entry name" value="Rev_trsase/Diguanyl_cyclase"/>
</dbReference>
<protein>
    <recommendedName>
        <fullName evidence="2">Ty3 transposon capsid-like protein domain-containing protein</fullName>
    </recommendedName>
</protein>
<comment type="caution">
    <text evidence="3">The sequence shown here is derived from an EMBL/GenBank/DDBJ whole genome shotgun (WGS) entry which is preliminary data.</text>
</comment>
<dbReference type="PANTHER" id="PTHR15503:SF43">
    <property type="entry name" value="REVERSE TRANSCRIPTASE RNASE H-LIKE DOMAIN-CONTAINING PROTEIN"/>
    <property type="match status" value="1"/>
</dbReference>
<dbReference type="InterPro" id="IPR043502">
    <property type="entry name" value="DNA/RNA_pol_sf"/>
</dbReference>
<feature type="region of interest" description="Disordered" evidence="1">
    <location>
        <begin position="1"/>
        <end position="78"/>
    </location>
</feature>
<dbReference type="InterPro" id="IPR001969">
    <property type="entry name" value="Aspartic_peptidase_AS"/>
</dbReference>
<evidence type="ECO:0000259" key="2">
    <source>
        <dbReference type="Pfam" id="PF19259"/>
    </source>
</evidence>
<evidence type="ECO:0000313" key="3">
    <source>
        <dbReference type="EMBL" id="KAH0781176.1"/>
    </source>
</evidence>
<feature type="compositionally biased region" description="Polar residues" evidence="1">
    <location>
        <begin position="14"/>
        <end position="32"/>
    </location>
</feature>
<dbReference type="CDD" id="cd00303">
    <property type="entry name" value="retropepsin_like"/>
    <property type="match status" value="1"/>
</dbReference>
<evidence type="ECO:0000256" key="1">
    <source>
        <dbReference type="SAM" id="MobiDB-lite"/>
    </source>
</evidence>
<evidence type="ECO:0000313" key="4">
    <source>
        <dbReference type="Proteomes" id="UP000826656"/>
    </source>
</evidence>
<name>A0ABQ7WK92_SOLTU</name>
<feature type="region of interest" description="Disordered" evidence="1">
    <location>
        <begin position="271"/>
        <end position="295"/>
    </location>
</feature>
<gene>
    <name evidence="3" type="ORF">KY290_000774</name>
</gene>
<dbReference type="InterPro" id="IPR032567">
    <property type="entry name" value="RTL1-rel"/>
</dbReference>
<dbReference type="EMBL" id="JAIVGD010000001">
    <property type="protein sequence ID" value="KAH0781176.1"/>
    <property type="molecule type" value="Genomic_DNA"/>
</dbReference>
<dbReference type="PANTHER" id="PTHR15503">
    <property type="entry name" value="LDOC1 RELATED"/>
    <property type="match status" value="1"/>
</dbReference>
<dbReference type="SUPFAM" id="SSF56672">
    <property type="entry name" value="DNA/RNA polymerases"/>
    <property type="match status" value="1"/>
</dbReference>
<dbReference type="Gene3D" id="2.40.70.10">
    <property type="entry name" value="Acid Proteases"/>
    <property type="match status" value="1"/>
</dbReference>
<proteinExistence type="predicted"/>
<dbReference type="Pfam" id="PF19259">
    <property type="entry name" value="Ty3_capsid"/>
    <property type="match status" value="1"/>
</dbReference>
<accession>A0ABQ7WK92</accession>